<reference evidence="3 4" key="1">
    <citation type="submission" date="2024-05" db="EMBL/GenBank/DDBJ databases">
        <authorList>
            <person name="Haq I."/>
            <person name="Ullah Z."/>
            <person name="Ahmad R."/>
            <person name="Li M."/>
            <person name="Tong Y."/>
        </authorList>
    </citation>
    <scope>NUCLEOTIDE SEQUENCE [LARGE SCALE GENOMIC DNA]</scope>
    <source>
        <strain evidence="3 4">16A2E</strain>
    </source>
</reference>
<dbReference type="PROSITE" id="PS51273">
    <property type="entry name" value="GATASE_TYPE_1"/>
    <property type="match status" value="1"/>
</dbReference>
<dbReference type="PANTHER" id="PTHR43418:SF4">
    <property type="entry name" value="MULTIFUNCTIONAL TRYPTOPHAN BIOSYNTHESIS PROTEIN"/>
    <property type="match status" value="1"/>
</dbReference>
<name>A0ABU9XFL3_9BACI</name>
<keyword evidence="1" id="KW-0315">Glutamine amidotransferase</keyword>
<dbReference type="GO" id="GO:0004049">
    <property type="term" value="F:anthranilate synthase activity"/>
    <property type="evidence" value="ECO:0007669"/>
    <property type="project" value="UniProtKB-EC"/>
</dbReference>
<proteinExistence type="predicted"/>
<dbReference type="Proteomes" id="UP001444625">
    <property type="component" value="Unassembled WGS sequence"/>
</dbReference>
<keyword evidence="3" id="KW-0456">Lyase</keyword>
<keyword evidence="4" id="KW-1185">Reference proteome</keyword>
<organism evidence="3 4">
    <name type="scientific">Ornithinibacillus xuwenensis</name>
    <dbReference type="NCBI Taxonomy" id="3144668"/>
    <lineage>
        <taxon>Bacteria</taxon>
        <taxon>Bacillati</taxon>
        <taxon>Bacillota</taxon>
        <taxon>Bacilli</taxon>
        <taxon>Bacillales</taxon>
        <taxon>Bacillaceae</taxon>
        <taxon>Ornithinibacillus</taxon>
    </lineage>
</organism>
<dbReference type="Pfam" id="PF00117">
    <property type="entry name" value="GATase"/>
    <property type="match status" value="1"/>
</dbReference>
<dbReference type="SUPFAM" id="SSF52317">
    <property type="entry name" value="Class I glutamine amidotransferase-like"/>
    <property type="match status" value="1"/>
</dbReference>
<dbReference type="RefSeq" id="WP_345824518.1">
    <property type="nucleotide sequence ID" value="NZ_JBDIML010000002.1"/>
</dbReference>
<dbReference type="NCBIfam" id="TIGR00566">
    <property type="entry name" value="trpG_papA"/>
    <property type="match status" value="1"/>
</dbReference>
<feature type="domain" description="Glutamine amidotransferase" evidence="2">
    <location>
        <begin position="3"/>
        <end position="186"/>
    </location>
</feature>
<dbReference type="CDD" id="cd01743">
    <property type="entry name" value="GATase1_Anthranilate_Synthase"/>
    <property type="match status" value="1"/>
</dbReference>
<dbReference type="InterPro" id="IPR006221">
    <property type="entry name" value="TrpG/PapA_dom"/>
</dbReference>
<dbReference type="EC" id="4.1.3.27" evidence="3"/>
<dbReference type="InterPro" id="IPR017926">
    <property type="entry name" value="GATASE"/>
</dbReference>
<dbReference type="PRINTS" id="PR00097">
    <property type="entry name" value="ANTSNTHASEII"/>
</dbReference>
<evidence type="ECO:0000256" key="1">
    <source>
        <dbReference type="ARBA" id="ARBA00022962"/>
    </source>
</evidence>
<accession>A0ABU9XFL3</accession>
<evidence type="ECO:0000259" key="2">
    <source>
        <dbReference type="Pfam" id="PF00117"/>
    </source>
</evidence>
<dbReference type="InterPro" id="IPR050472">
    <property type="entry name" value="Anth_synth/Amidotransfase"/>
</dbReference>
<dbReference type="PANTHER" id="PTHR43418">
    <property type="entry name" value="MULTIFUNCTIONAL TRYPTOPHAN BIOSYNTHESIS PROTEIN-RELATED"/>
    <property type="match status" value="1"/>
</dbReference>
<comment type="caution">
    <text evidence="3">The sequence shown here is derived from an EMBL/GenBank/DDBJ whole genome shotgun (WGS) entry which is preliminary data.</text>
</comment>
<dbReference type="Gene3D" id="3.40.50.880">
    <property type="match status" value="1"/>
</dbReference>
<evidence type="ECO:0000313" key="4">
    <source>
        <dbReference type="Proteomes" id="UP001444625"/>
    </source>
</evidence>
<dbReference type="EMBL" id="JBDIML010000002">
    <property type="protein sequence ID" value="MEN2767057.1"/>
    <property type="molecule type" value="Genomic_DNA"/>
</dbReference>
<dbReference type="PRINTS" id="PR00099">
    <property type="entry name" value="CPSGATASE"/>
</dbReference>
<gene>
    <name evidence="3" type="ORF">ABC228_07650</name>
</gene>
<sequence>MILLIDNYDSFTYNLYQYLGELGAKVIVKRNDDITVEDIASMNPNAIILSPGPGHPRDAGICVEVIQSFYQVIPILGICLGHQAIGAAFGIPIVQAKKIKHGKASQIKHNGSRLFEYMPVPLEVMRYHSLAIDKKNTSLQFEVTATSMDDGEIMAIQHLSYPLFGLQFHPESIGTPYGKKILKNFLAYTREETMNHATVSSEIS</sequence>
<protein>
    <submittedName>
        <fullName evidence="3">Aminodeoxychorismate/anthranilate synthase component II</fullName>
        <ecNumber evidence="3">4.1.3.27</ecNumber>
    </submittedName>
</protein>
<evidence type="ECO:0000313" key="3">
    <source>
        <dbReference type="EMBL" id="MEN2767057.1"/>
    </source>
</evidence>
<dbReference type="PRINTS" id="PR00096">
    <property type="entry name" value="GATASE"/>
</dbReference>
<dbReference type="InterPro" id="IPR029062">
    <property type="entry name" value="Class_I_gatase-like"/>
</dbReference>